<feature type="domain" description="TerB N-terminal" evidence="2">
    <location>
        <begin position="67"/>
        <end position="295"/>
    </location>
</feature>
<reference evidence="3 4" key="1">
    <citation type="journal article" date="2011" name="Stand. Genomic Sci.">
        <title>Complete genome sequence of Syntrophobotulus glycolicus type strain (FlGlyR).</title>
        <authorList>
            <person name="Han C."/>
            <person name="Mwirichia R."/>
            <person name="Chertkov O."/>
            <person name="Held B."/>
            <person name="Lapidus A."/>
            <person name="Nolan M."/>
            <person name="Lucas S."/>
            <person name="Hammon N."/>
            <person name="Deshpande S."/>
            <person name="Cheng J.F."/>
            <person name="Tapia R."/>
            <person name="Goodwin L."/>
            <person name="Pitluck S."/>
            <person name="Huntemann M."/>
            <person name="Liolios K."/>
            <person name="Ivanova N."/>
            <person name="Pagani I."/>
            <person name="Mavromatis K."/>
            <person name="Ovchinikova G."/>
            <person name="Pati A."/>
            <person name="Chen A."/>
            <person name="Palaniappan K."/>
            <person name="Land M."/>
            <person name="Hauser L."/>
            <person name="Brambilla E.M."/>
            <person name="Rohde M."/>
            <person name="Spring S."/>
            <person name="Sikorski J."/>
            <person name="Goker M."/>
            <person name="Woyke T."/>
            <person name="Bristow J."/>
            <person name="Eisen J.A."/>
            <person name="Markowitz V."/>
            <person name="Hugenholtz P."/>
            <person name="Kyrpides N.C."/>
            <person name="Klenk H.P."/>
            <person name="Detter J.C."/>
        </authorList>
    </citation>
    <scope>NUCLEOTIDE SEQUENCE [LARGE SCALE GENOMIC DNA]</scope>
    <source>
        <strain evidence="4">DSM 8271 / FlGlyR</strain>
    </source>
</reference>
<proteinExistence type="predicted"/>
<dbReference type="RefSeq" id="WP_013624091.1">
    <property type="nucleotide sequence ID" value="NC_015172.1"/>
</dbReference>
<gene>
    <name evidence="3" type="ordered locus">Sgly_0873</name>
</gene>
<dbReference type="eggNOG" id="ENOG502ZCFF">
    <property type="taxonomic scope" value="Bacteria"/>
</dbReference>
<dbReference type="STRING" id="645991.Sgly_0873"/>
<keyword evidence="4" id="KW-1185">Reference proteome</keyword>
<dbReference type="HOGENOM" id="CLU_025050_0_0_9"/>
<dbReference type="Proteomes" id="UP000007488">
    <property type="component" value="Chromosome"/>
</dbReference>
<evidence type="ECO:0000259" key="2">
    <source>
        <dbReference type="Pfam" id="PF13208"/>
    </source>
</evidence>
<reference evidence="4" key="2">
    <citation type="submission" date="2011-02" db="EMBL/GenBank/DDBJ databases">
        <title>The complete genome of Syntrophobotulus glycolicus DSM 8271.</title>
        <authorList>
            <person name="Lucas S."/>
            <person name="Copeland A."/>
            <person name="Lapidus A."/>
            <person name="Bruce D."/>
            <person name="Goodwin L."/>
            <person name="Pitluck S."/>
            <person name="Kyrpides N."/>
            <person name="Mavromatis K."/>
            <person name="Pagani I."/>
            <person name="Ivanova N."/>
            <person name="Mikhailova N."/>
            <person name="Chertkov O."/>
            <person name="Held B."/>
            <person name="Detter J.C."/>
            <person name="Tapia R."/>
            <person name="Han C."/>
            <person name="Land M."/>
            <person name="Hauser L."/>
            <person name="Markowitz V."/>
            <person name="Cheng J.-F."/>
            <person name="Hugenholtz P."/>
            <person name="Woyke T."/>
            <person name="Wu D."/>
            <person name="Spring S."/>
            <person name="Schroeder M."/>
            <person name="Brambilla E."/>
            <person name="Klenk H.-P."/>
            <person name="Eisen J.A."/>
        </authorList>
    </citation>
    <scope>NUCLEOTIDE SEQUENCE [LARGE SCALE GENOMIC DNA]</scope>
    <source>
        <strain evidence="4">DSM 8271 / FlGlyR</strain>
    </source>
</reference>
<feature type="region of interest" description="Disordered" evidence="1">
    <location>
        <begin position="42"/>
        <end position="76"/>
    </location>
</feature>
<feature type="compositionally biased region" description="Polar residues" evidence="1">
    <location>
        <begin position="48"/>
        <end position="57"/>
    </location>
</feature>
<evidence type="ECO:0000313" key="3">
    <source>
        <dbReference type="EMBL" id="ADY55220.1"/>
    </source>
</evidence>
<name>F0T1V6_SYNGF</name>
<dbReference type="KEGG" id="sgy:Sgly_0873"/>
<dbReference type="AlphaFoldDB" id="F0T1V6"/>
<dbReference type="Pfam" id="PF13208">
    <property type="entry name" value="TerB_N"/>
    <property type="match status" value="1"/>
</dbReference>
<accession>F0T1V6</accession>
<dbReference type="EMBL" id="CP002547">
    <property type="protein sequence ID" value="ADY55220.1"/>
    <property type="molecule type" value="Genomic_DNA"/>
</dbReference>
<protein>
    <recommendedName>
        <fullName evidence="2">TerB N-terminal domain-containing protein</fullName>
    </recommendedName>
</protein>
<evidence type="ECO:0000313" key="4">
    <source>
        <dbReference type="Proteomes" id="UP000007488"/>
    </source>
</evidence>
<organism evidence="3 4">
    <name type="scientific">Syntrophobotulus glycolicus (strain DSM 8271 / FlGlyR)</name>
    <dbReference type="NCBI Taxonomy" id="645991"/>
    <lineage>
        <taxon>Bacteria</taxon>
        <taxon>Bacillati</taxon>
        <taxon>Bacillota</taxon>
        <taxon>Clostridia</taxon>
        <taxon>Eubacteriales</taxon>
        <taxon>Desulfitobacteriaceae</taxon>
        <taxon>Syntrophobotulus</taxon>
    </lineage>
</organism>
<dbReference type="InterPro" id="IPR025266">
    <property type="entry name" value="TerB_N"/>
</dbReference>
<evidence type="ECO:0000256" key="1">
    <source>
        <dbReference type="SAM" id="MobiDB-lite"/>
    </source>
</evidence>
<sequence>MANIHALMTLINKIFPNENCTRDNIAVFIRRLALKDVSQNHEHFASVQPPQENQSGKYSPEKITQKPPARGPQSEPYATFKKMRQIGGVREGYLSYYADDAEIFCKQAQLMKDFTDDDDRKIPLDPYCATYLKMDDAQLRTYFTWRTKVRQGVIEDTSLSYAFCYVFELLNDVGVSSPAEAIGKLIALWTAFRRYDEKIDVYLREWIRDYYVVHKPQFAVEFTDLSRGFPVPYHSEDVALLAKAKSCSWDDLRVIEASSSFRITNGQFYKATDQAMIEKCACFVIQELAKLFKSGGVDLRKMFWENRREKIYSLFRGAVHRKTAIQPITVQLDDFETIKLNSRGWYREYLTLTQYRSVIGYILKSIEIKMREHFGYKRSLQMPNISQVENSLINSEPDKFTYFTRPTMDRLKVWKAKAFSVISGTEFEPAIVRAIAEYCKLAHLVSVNGVVKEIKPVEIDLSKLKDIEKEHMETAAKLIVEEQPAPVAEVPPPAAVAPDLEIAGMAGFVDSLPEEGRTLLITLLNGGQVPPNSELLIETINAKALEVIADHMIDDSESVPYVYDDYTEELKSWLGGQ</sequence>